<feature type="region of interest" description="Disordered" evidence="14">
    <location>
        <begin position="1"/>
        <end position="208"/>
    </location>
</feature>
<dbReference type="EMBL" id="JABAYA010000002">
    <property type="protein sequence ID" value="KAF7732573.1"/>
    <property type="molecule type" value="Genomic_DNA"/>
</dbReference>
<dbReference type="GO" id="GO:0006357">
    <property type="term" value="P:regulation of transcription by RNA polymerase II"/>
    <property type="evidence" value="ECO:0007669"/>
    <property type="project" value="TreeGrafter"/>
</dbReference>
<keyword evidence="9" id="KW-0007">Acetylation</keyword>
<dbReference type="GO" id="GO:0003682">
    <property type="term" value="F:chromatin binding"/>
    <property type="evidence" value="ECO:0007669"/>
    <property type="project" value="TreeGrafter"/>
</dbReference>
<dbReference type="OrthoDB" id="787137at2759"/>
<name>A0A8H7BTT9_9FUNG</name>
<dbReference type="GO" id="GO:0005634">
    <property type="term" value="C:nucleus"/>
    <property type="evidence" value="ECO:0007669"/>
    <property type="project" value="UniProtKB-SubCell"/>
</dbReference>
<feature type="compositionally biased region" description="Polar residues" evidence="14">
    <location>
        <begin position="112"/>
        <end position="130"/>
    </location>
</feature>
<dbReference type="GO" id="GO:0004402">
    <property type="term" value="F:histone acetyltransferase activity"/>
    <property type="evidence" value="ECO:0007669"/>
    <property type="project" value="InterPro"/>
</dbReference>
<keyword evidence="4" id="KW-0808">Transferase</keyword>
<protein>
    <recommendedName>
        <fullName evidence="3 13">Histone acetyltransferase</fullName>
        <ecNumber evidence="3 13">2.3.1.48</ecNumber>
    </recommendedName>
</protein>
<keyword evidence="8" id="KW-0156">Chromatin regulator</keyword>
<keyword evidence="17" id="KW-1185">Reference proteome</keyword>
<feature type="compositionally biased region" description="Low complexity" evidence="14">
    <location>
        <begin position="1"/>
        <end position="13"/>
    </location>
</feature>
<evidence type="ECO:0000256" key="8">
    <source>
        <dbReference type="ARBA" id="ARBA00022853"/>
    </source>
</evidence>
<dbReference type="FunFam" id="3.40.630.30:FF:000001">
    <property type="entry name" value="Histone acetyltransferase"/>
    <property type="match status" value="1"/>
</dbReference>
<keyword evidence="7" id="KW-0862">Zinc</keyword>
<reference evidence="16" key="1">
    <citation type="submission" date="2020-01" db="EMBL/GenBank/DDBJ databases">
        <title>Genome Sequencing of Three Apophysomyces-Like Fungal Strains Confirms a Novel Fungal Genus in the Mucoromycota with divergent Burkholderia-like Endosymbiotic Bacteria.</title>
        <authorList>
            <person name="Stajich J.E."/>
            <person name="Macias A.M."/>
            <person name="Carter-House D."/>
            <person name="Lovett B."/>
            <person name="Kasson L.R."/>
            <person name="Berry K."/>
            <person name="Grigoriev I."/>
            <person name="Chang Y."/>
            <person name="Spatafora J."/>
            <person name="Kasson M.T."/>
        </authorList>
    </citation>
    <scope>NUCLEOTIDE SEQUENCE</scope>
    <source>
        <strain evidence="16">NRRL A-21654</strain>
    </source>
</reference>
<evidence type="ECO:0000256" key="3">
    <source>
        <dbReference type="ARBA" id="ARBA00013184"/>
    </source>
</evidence>
<dbReference type="Gene3D" id="3.40.630.30">
    <property type="match status" value="1"/>
</dbReference>
<feature type="domain" description="MYST-type HAT" evidence="15">
    <location>
        <begin position="214"/>
        <end position="488"/>
    </location>
</feature>
<dbReference type="GO" id="GO:0031507">
    <property type="term" value="P:heterochromatin formation"/>
    <property type="evidence" value="ECO:0007669"/>
    <property type="project" value="UniProtKB-ARBA"/>
</dbReference>
<evidence type="ECO:0000256" key="2">
    <source>
        <dbReference type="ARBA" id="ARBA00010107"/>
    </source>
</evidence>
<comment type="similarity">
    <text evidence="2 13">Belongs to the MYST (SAS/MOZ) family.</text>
</comment>
<proteinExistence type="inferred from homology"/>
<dbReference type="PANTHER" id="PTHR10615">
    <property type="entry name" value="HISTONE ACETYLTRANSFERASE"/>
    <property type="match status" value="1"/>
</dbReference>
<evidence type="ECO:0000256" key="11">
    <source>
        <dbReference type="ARBA" id="ARBA00045805"/>
    </source>
</evidence>
<evidence type="ECO:0000259" key="15">
    <source>
        <dbReference type="PROSITE" id="PS51726"/>
    </source>
</evidence>
<evidence type="ECO:0000256" key="14">
    <source>
        <dbReference type="SAM" id="MobiDB-lite"/>
    </source>
</evidence>
<organism evidence="16 17">
    <name type="scientific">Apophysomyces ossiformis</name>
    <dbReference type="NCBI Taxonomy" id="679940"/>
    <lineage>
        <taxon>Eukaryota</taxon>
        <taxon>Fungi</taxon>
        <taxon>Fungi incertae sedis</taxon>
        <taxon>Mucoromycota</taxon>
        <taxon>Mucoromycotina</taxon>
        <taxon>Mucoromycetes</taxon>
        <taxon>Mucorales</taxon>
        <taxon>Mucorineae</taxon>
        <taxon>Mucoraceae</taxon>
        <taxon>Apophysomyces</taxon>
    </lineage>
</organism>
<evidence type="ECO:0000256" key="5">
    <source>
        <dbReference type="ARBA" id="ARBA00022723"/>
    </source>
</evidence>
<evidence type="ECO:0000256" key="4">
    <source>
        <dbReference type="ARBA" id="ARBA00022679"/>
    </source>
</evidence>
<dbReference type="Gene3D" id="3.30.60.60">
    <property type="entry name" value="N-acetyl transferase-like"/>
    <property type="match status" value="1"/>
</dbReference>
<evidence type="ECO:0000256" key="9">
    <source>
        <dbReference type="ARBA" id="ARBA00022990"/>
    </source>
</evidence>
<keyword evidence="10 13" id="KW-0539">Nucleus</keyword>
<dbReference type="AlphaFoldDB" id="A0A8H7BTT9"/>
<evidence type="ECO:0000256" key="6">
    <source>
        <dbReference type="ARBA" id="ARBA00022771"/>
    </source>
</evidence>
<dbReference type="FunFam" id="3.30.60.60:FF:000001">
    <property type="entry name" value="Histone acetyltransferase"/>
    <property type="match status" value="1"/>
</dbReference>
<gene>
    <name evidence="16" type="ORF">EC973_003320</name>
</gene>
<dbReference type="InterPro" id="IPR036388">
    <property type="entry name" value="WH-like_DNA-bd_sf"/>
</dbReference>
<dbReference type="InterPro" id="IPR040706">
    <property type="entry name" value="Zf-MYST"/>
</dbReference>
<dbReference type="Proteomes" id="UP000605846">
    <property type="component" value="Unassembled WGS sequence"/>
</dbReference>
<feature type="active site" description="Proton donor/acceptor" evidence="12">
    <location>
        <position position="390"/>
    </location>
</feature>
<evidence type="ECO:0000256" key="1">
    <source>
        <dbReference type="ARBA" id="ARBA00004123"/>
    </source>
</evidence>
<feature type="compositionally biased region" description="Polar residues" evidence="14">
    <location>
        <begin position="34"/>
        <end position="49"/>
    </location>
</feature>
<dbReference type="Pfam" id="PF01853">
    <property type="entry name" value="MOZ_SAS"/>
    <property type="match status" value="1"/>
</dbReference>
<keyword evidence="5" id="KW-0479">Metal-binding</keyword>
<evidence type="ECO:0000313" key="16">
    <source>
        <dbReference type="EMBL" id="KAF7732573.1"/>
    </source>
</evidence>
<accession>A0A8H7BTT9</accession>
<comment type="subcellular location">
    <subcellularLocation>
        <location evidence="1 13">Nucleus</location>
    </subcellularLocation>
</comment>
<evidence type="ECO:0000256" key="12">
    <source>
        <dbReference type="PIRSR" id="PIRSR602717-51"/>
    </source>
</evidence>
<evidence type="ECO:0000313" key="17">
    <source>
        <dbReference type="Proteomes" id="UP000605846"/>
    </source>
</evidence>
<dbReference type="Pfam" id="PF17772">
    <property type="entry name" value="zf-MYST"/>
    <property type="match status" value="1"/>
</dbReference>
<comment type="caution">
    <text evidence="16">The sequence shown here is derived from an EMBL/GenBank/DDBJ whole genome shotgun (WGS) entry which is preliminary data.</text>
</comment>
<keyword evidence="6" id="KW-0863">Zinc-finger</keyword>
<dbReference type="EC" id="2.3.1.48" evidence="3 13"/>
<sequence>MLSPSSTTNPTSPQKRKKRRLSTGSHDILDLTDKSITTNNPLTPLSDNYRSIKKSTKRMITRRQASSLLTPDENDHTQTTKNPPKPLVRSSRIAARMAAAAEPTEKSPSPEPQNSSNVRLRLTVKSSTSDPPIKRPKRRTKKLSKTGGDTDHEFYETFGKQLTKAESDTKRGTPTNADKERFELAKAKAEEERGDQSDSPSAADTSKQHWTAALEVPKIKKIRFGDHFIDTWYVAPYPEEYSRHPILYICEYCMKYMKSSYVAGRHKIKCPIQHPPGDEIYRDGRVSIFEVDGRKNKIYCQNLCLLAKMFLDHKTLYYDVEPFLFYIMTEVDEKGCHFVGYFSKEKRSAMNYNVSCILTMPIHQRKGYGQYLIDFSYLLSKTESKTGSPERPLSDLGLLSYRSYWKNIIFRELRYQESPISIEELSLRTSMTPDDIISTLQSNQMIRWDDTMKTYVLEINQSIIEAHMQKMEQKQLPSVDPAKLMWTPFVLSRDRLAVLMGQTKTVKNQDEDGDVDVTGEGEKATMSRKMSL</sequence>
<dbReference type="GO" id="GO:0003712">
    <property type="term" value="F:transcription coregulator activity"/>
    <property type="evidence" value="ECO:0007669"/>
    <property type="project" value="TreeGrafter"/>
</dbReference>
<dbReference type="InterPro" id="IPR016181">
    <property type="entry name" value="Acyl_CoA_acyltransferase"/>
</dbReference>
<comment type="catalytic activity">
    <reaction evidence="13">
        <text>L-lysyl-[protein] + acetyl-CoA = N(6)-acetyl-L-lysyl-[protein] + CoA + H(+)</text>
        <dbReference type="Rhea" id="RHEA:45948"/>
        <dbReference type="Rhea" id="RHEA-COMP:9752"/>
        <dbReference type="Rhea" id="RHEA-COMP:10731"/>
        <dbReference type="ChEBI" id="CHEBI:15378"/>
        <dbReference type="ChEBI" id="CHEBI:29969"/>
        <dbReference type="ChEBI" id="CHEBI:57287"/>
        <dbReference type="ChEBI" id="CHEBI:57288"/>
        <dbReference type="ChEBI" id="CHEBI:61930"/>
        <dbReference type="EC" id="2.3.1.48"/>
    </reaction>
</comment>
<dbReference type="InterPro" id="IPR050603">
    <property type="entry name" value="MYST_HAT"/>
</dbReference>
<dbReference type="InterPro" id="IPR002717">
    <property type="entry name" value="HAT_MYST-type"/>
</dbReference>
<evidence type="ECO:0000256" key="7">
    <source>
        <dbReference type="ARBA" id="ARBA00022833"/>
    </source>
</evidence>
<dbReference type="SUPFAM" id="SSF55729">
    <property type="entry name" value="Acyl-CoA N-acyltransferases (Nat)"/>
    <property type="match status" value="1"/>
</dbReference>
<dbReference type="PANTHER" id="PTHR10615:SF161">
    <property type="entry name" value="HISTONE ACETYLTRANSFERASE KAT7"/>
    <property type="match status" value="1"/>
</dbReference>
<feature type="compositionally biased region" description="Polar residues" evidence="14">
    <location>
        <begin position="197"/>
        <end position="208"/>
    </location>
</feature>
<dbReference type="PROSITE" id="PS51726">
    <property type="entry name" value="MYST_HAT"/>
    <property type="match status" value="1"/>
</dbReference>
<feature type="compositionally biased region" description="Basic residues" evidence="14">
    <location>
        <begin position="134"/>
        <end position="144"/>
    </location>
</feature>
<feature type="region of interest" description="Disordered" evidence="14">
    <location>
        <begin position="509"/>
        <end position="532"/>
    </location>
</feature>
<evidence type="ECO:0000256" key="10">
    <source>
        <dbReference type="ARBA" id="ARBA00023242"/>
    </source>
</evidence>
<feature type="compositionally biased region" description="Basic residues" evidence="14">
    <location>
        <begin position="51"/>
        <end position="61"/>
    </location>
</feature>
<dbReference type="FunFam" id="1.10.10.10:FF:000022">
    <property type="entry name" value="Histone acetyltransferase"/>
    <property type="match status" value="1"/>
</dbReference>
<feature type="compositionally biased region" description="Basic and acidic residues" evidence="14">
    <location>
        <begin position="163"/>
        <end position="196"/>
    </location>
</feature>
<dbReference type="GO" id="GO:0008270">
    <property type="term" value="F:zinc ion binding"/>
    <property type="evidence" value="ECO:0007669"/>
    <property type="project" value="UniProtKB-KW"/>
</dbReference>
<comment type="function">
    <text evidence="11">Catalytic component of the NuA4 histone acetyltransferase (HAT) complex which is involved in epigenetic transcriptional activation of selected genes principally by acetylation of nucleosomal histones H4, H3, H2B, H2A and H2A variant H2A.Z. Acetylates histone H4 to form H4K5ac, H4K8ac, H4K12ac and H4K16ac, histone H3 to form H3K14ac, and histone H2A to form H2AK4ac and H2AK7ac. The NuA4 complex is involved in the DNA damage response and is required for chromosome segregation. The NuA4 complex plays a direct role in repair of DNA double-strand breaks (DSBs) through homologous recombination. Recruitment to promoters depends on H3K4me. Also acetylates non-histone proteins. In addition to protein acetyltransferase, can use different acyl-CoA substrates, such as 2-hydroxyisobutanoyl-CoA (2-hydroxyisobutyryl-CoA) or (2E)-butenoyl-CoA (crotonyl-CoA), and is able to mediate protein 2-hydroxyisobutyrylation and crotonylation, respectively.</text>
</comment>
<evidence type="ECO:0000256" key="13">
    <source>
        <dbReference type="RuleBase" id="RU361211"/>
    </source>
</evidence>
<dbReference type="GO" id="GO:1990467">
    <property type="term" value="C:NuA3a histone acetyltransferase complex"/>
    <property type="evidence" value="ECO:0007669"/>
    <property type="project" value="TreeGrafter"/>
</dbReference>
<dbReference type="Gene3D" id="1.10.10.10">
    <property type="entry name" value="Winged helix-like DNA-binding domain superfamily/Winged helix DNA-binding domain"/>
    <property type="match status" value="1"/>
</dbReference>